<keyword evidence="1" id="KW-0732">Signal</keyword>
<dbReference type="SUPFAM" id="SSF50494">
    <property type="entry name" value="Trypsin-like serine proteases"/>
    <property type="match status" value="1"/>
</dbReference>
<dbReference type="InterPro" id="IPR009003">
    <property type="entry name" value="Peptidase_S1_PA"/>
</dbReference>
<dbReference type="KEGG" id="uli:ETAA1_49770"/>
<reference evidence="2 3" key="1">
    <citation type="submission" date="2019-02" db="EMBL/GenBank/DDBJ databases">
        <title>Deep-cultivation of Planctomycetes and their phenomic and genomic characterization uncovers novel biology.</title>
        <authorList>
            <person name="Wiegand S."/>
            <person name="Jogler M."/>
            <person name="Boedeker C."/>
            <person name="Pinto D."/>
            <person name="Vollmers J."/>
            <person name="Rivas-Marin E."/>
            <person name="Kohn T."/>
            <person name="Peeters S.H."/>
            <person name="Heuer A."/>
            <person name="Rast P."/>
            <person name="Oberbeckmann S."/>
            <person name="Bunk B."/>
            <person name="Jeske O."/>
            <person name="Meyerdierks A."/>
            <person name="Storesund J.E."/>
            <person name="Kallscheuer N."/>
            <person name="Luecker S."/>
            <person name="Lage O.M."/>
            <person name="Pohl T."/>
            <person name="Merkel B.J."/>
            <person name="Hornburger P."/>
            <person name="Mueller R.-W."/>
            <person name="Bruemmer F."/>
            <person name="Labrenz M."/>
            <person name="Spormann A.M."/>
            <person name="Op den Camp H."/>
            <person name="Overmann J."/>
            <person name="Amann R."/>
            <person name="Jetten M.S.M."/>
            <person name="Mascher T."/>
            <person name="Medema M.H."/>
            <person name="Devos D.P."/>
            <person name="Kaster A.-K."/>
            <person name="Ovreas L."/>
            <person name="Rohde M."/>
            <person name="Galperin M.Y."/>
            <person name="Jogler C."/>
        </authorList>
    </citation>
    <scope>NUCLEOTIDE SEQUENCE [LARGE SCALE GENOMIC DNA]</scope>
    <source>
        <strain evidence="2 3">ETA_A1</strain>
    </source>
</reference>
<dbReference type="Gene3D" id="2.40.10.120">
    <property type="match status" value="1"/>
</dbReference>
<evidence type="ECO:0000313" key="2">
    <source>
        <dbReference type="EMBL" id="QDU22987.1"/>
    </source>
</evidence>
<dbReference type="Proteomes" id="UP000319576">
    <property type="component" value="Chromosome"/>
</dbReference>
<accession>A0A517XZP9</accession>
<organism evidence="2 3">
    <name type="scientific">Urbifossiella limnaea</name>
    <dbReference type="NCBI Taxonomy" id="2528023"/>
    <lineage>
        <taxon>Bacteria</taxon>
        <taxon>Pseudomonadati</taxon>
        <taxon>Planctomycetota</taxon>
        <taxon>Planctomycetia</taxon>
        <taxon>Gemmatales</taxon>
        <taxon>Gemmataceae</taxon>
        <taxon>Urbifossiella</taxon>
    </lineage>
</organism>
<evidence type="ECO:0008006" key="4">
    <source>
        <dbReference type="Google" id="ProtNLM"/>
    </source>
</evidence>
<evidence type="ECO:0000313" key="3">
    <source>
        <dbReference type="Proteomes" id="UP000319576"/>
    </source>
</evidence>
<dbReference type="OrthoDB" id="212300at2"/>
<feature type="signal peptide" evidence="1">
    <location>
        <begin position="1"/>
        <end position="20"/>
    </location>
</feature>
<dbReference type="AlphaFoldDB" id="A0A517XZP9"/>
<name>A0A517XZP9_9BACT</name>
<evidence type="ECO:0000256" key="1">
    <source>
        <dbReference type="SAM" id="SignalP"/>
    </source>
</evidence>
<dbReference type="Pfam" id="PF13365">
    <property type="entry name" value="Trypsin_2"/>
    <property type="match status" value="1"/>
</dbReference>
<gene>
    <name evidence="2" type="ORF">ETAA1_49770</name>
</gene>
<sequence length="263" mass="28103" precursor="true">MRLTLALGLFLVAAAAPSLAAPEDVAEAALRATVRITNGASSGTGWFVAVPGPDGEPVHVLVTAHHVFDAMKTPEVSLVYRAPGQGGTFSRKEGKVRTRDGDKLLWAKHPELDVAALRVDVPKGVDLAPFPFDRVADESWAKRKRVRAGQDVFVPCFPVRLEASPAGWPLLRKGSIATHPLTPAAGAKTMLVDYAHFEGDSGAPLVAYPDGEPLVVGLVFALVRHTNTVTSPFEERKSHFPLDLAVAVQSPFVRAVIEKAAKK</sequence>
<proteinExistence type="predicted"/>
<dbReference type="EMBL" id="CP036273">
    <property type="protein sequence ID" value="QDU22987.1"/>
    <property type="molecule type" value="Genomic_DNA"/>
</dbReference>
<protein>
    <recommendedName>
        <fullName evidence="4">Serine protease</fullName>
    </recommendedName>
</protein>
<keyword evidence="3" id="KW-1185">Reference proteome</keyword>
<feature type="chain" id="PRO_5021739275" description="Serine protease" evidence="1">
    <location>
        <begin position="21"/>
        <end position="263"/>
    </location>
</feature>
<dbReference type="RefSeq" id="WP_145243091.1">
    <property type="nucleotide sequence ID" value="NZ_CP036273.1"/>
</dbReference>